<evidence type="ECO:0000259" key="1">
    <source>
        <dbReference type="Pfam" id="PF08241"/>
    </source>
</evidence>
<evidence type="ECO:0000313" key="2">
    <source>
        <dbReference type="EMBL" id="NYI46519.1"/>
    </source>
</evidence>
<dbReference type="RefSeq" id="WP_308645620.1">
    <property type="nucleotide sequence ID" value="NZ_JACBZM010000001.1"/>
</dbReference>
<dbReference type="Proteomes" id="UP000562045">
    <property type="component" value="Unassembled WGS sequence"/>
</dbReference>
<protein>
    <submittedName>
        <fullName evidence="2">Ubiquinone/menaquinone biosynthesis C-methylase UbiE</fullName>
    </submittedName>
</protein>
<dbReference type="CDD" id="cd02440">
    <property type="entry name" value="AdoMet_MTases"/>
    <property type="match status" value="1"/>
</dbReference>
<proteinExistence type="predicted"/>
<accession>A0A7Y9ZJC5</accession>
<evidence type="ECO:0000313" key="3">
    <source>
        <dbReference type="Proteomes" id="UP000562045"/>
    </source>
</evidence>
<dbReference type="EMBL" id="JACBZM010000001">
    <property type="protein sequence ID" value="NYI46519.1"/>
    <property type="molecule type" value="Genomic_DNA"/>
</dbReference>
<dbReference type="InterPro" id="IPR013216">
    <property type="entry name" value="Methyltransf_11"/>
</dbReference>
<feature type="domain" description="Methyltransferase type 11" evidence="1">
    <location>
        <begin position="58"/>
        <end position="156"/>
    </location>
</feature>
<gene>
    <name evidence="2" type="ORF">BJ993_003599</name>
</gene>
<organism evidence="2 3">
    <name type="scientific">Nocardioides aromaticivorans</name>
    <dbReference type="NCBI Taxonomy" id="200618"/>
    <lineage>
        <taxon>Bacteria</taxon>
        <taxon>Bacillati</taxon>
        <taxon>Actinomycetota</taxon>
        <taxon>Actinomycetes</taxon>
        <taxon>Propionibacteriales</taxon>
        <taxon>Nocardioidaceae</taxon>
        <taxon>Nocardioides</taxon>
    </lineage>
</organism>
<dbReference type="Pfam" id="PF08241">
    <property type="entry name" value="Methyltransf_11"/>
    <property type="match status" value="1"/>
</dbReference>
<name>A0A7Y9ZJC5_9ACTN</name>
<keyword evidence="2" id="KW-0489">Methyltransferase</keyword>
<dbReference type="InterPro" id="IPR029063">
    <property type="entry name" value="SAM-dependent_MTases_sf"/>
</dbReference>
<dbReference type="GO" id="GO:0008757">
    <property type="term" value="F:S-adenosylmethionine-dependent methyltransferase activity"/>
    <property type="evidence" value="ECO:0007669"/>
    <property type="project" value="InterPro"/>
</dbReference>
<keyword evidence="2" id="KW-0808">Transferase</keyword>
<keyword evidence="2" id="KW-0830">Ubiquinone</keyword>
<reference evidence="2 3" key="1">
    <citation type="submission" date="2020-07" db="EMBL/GenBank/DDBJ databases">
        <title>Sequencing the genomes of 1000 actinobacteria strains.</title>
        <authorList>
            <person name="Klenk H.-P."/>
        </authorList>
    </citation>
    <scope>NUCLEOTIDE SEQUENCE [LARGE SCALE GENOMIC DNA]</scope>
    <source>
        <strain evidence="2 3">DSM 15131</strain>
    </source>
</reference>
<dbReference type="AlphaFoldDB" id="A0A7Y9ZJC5"/>
<dbReference type="Gene3D" id="3.40.50.150">
    <property type="entry name" value="Vaccinia Virus protein VP39"/>
    <property type="match status" value="1"/>
</dbReference>
<dbReference type="GO" id="GO:0032259">
    <property type="term" value="P:methylation"/>
    <property type="evidence" value="ECO:0007669"/>
    <property type="project" value="UniProtKB-KW"/>
</dbReference>
<sequence length="218" mass="22676">MPRIPVPDVLLRVLGRQLGGPSGPLGALVARMLNKGNATTVAAAVDALALTGGETVADIGFGGGLGLDLLLDASGDTGRVHGVEPSADMLDRARRSHRDAVASGRLELHEATMAALPFADGALAGWISVNTVYFVDDLDVAFRETARVLAPAGTGVIGIADPAWMGRQPFTRHGFTLRPVADVVAALAAAGLDVEHRTLGDREPVFHLLVGTRPSVRR</sequence>
<comment type="caution">
    <text evidence="2">The sequence shown here is derived from an EMBL/GenBank/DDBJ whole genome shotgun (WGS) entry which is preliminary data.</text>
</comment>
<dbReference type="SUPFAM" id="SSF53335">
    <property type="entry name" value="S-adenosyl-L-methionine-dependent methyltransferases"/>
    <property type="match status" value="1"/>
</dbReference>